<reference evidence="3 4" key="1">
    <citation type="journal article" date="2018" name="G3 (Bethesda)">
        <title>Phylogenetic and Phylogenomic Definition of Rhizopus Species.</title>
        <authorList>
            <person name="Gryganskyi A.P."/>
            <person name="Golan J."/>
            <person name="Dolatabadi S."/>
            <person name="Mondo S."/>
            <person name="Robb S."/>
            <person name="Idnurm A."/>
            <person name="Muszewska A."/>
            <person name="Steczkiewicz K."/>
            <person name="Masonjones S."/>
            <person name="Liao H.L."/>
            <person name="Gajdeczka M.T."/>
            <person name="Anike F."/>
            <person name="Vuek A."/>
            <person name="Anishchenko I.M."/>
            <person name="Voigt K."/>
            <person name="de Hoog G.S."/>
            <person name="Smith M.E."/>
            <person name="Heitman J."/>
            <person name="Vilgalys R."/>
            <person name="Stajich J.E."/>
        </authorList>
    </citation>
    <scope>NUCLEOTIDE SEQUENCE [LARGE SCALE GENOMIC DNA]</scope>
    <source>
        <strain evidence="3 4">LSU 92-RS-03</strain>
    </source>
</reference>
<dbReference type="OrthoDB" id="185175at2759"/>
<feature type="compositionally biased region" description="Pro residues" evidence="1">
    <location>
        <begin position="275"/>
        <end position="291"/>
    </location>
</feature>
<dbReference type="Gene3D" id="2.30.29.30">
    <property type="entry name" value="Pleckstrin-homology domain (PH domain)/Phosphotyrosine-binding domain (PTB)"/>
    <property type="match status" value="1"/>
</dbReference>
<name>A0A367IX59_RHIST</name>
<accession>A0A367IX59</accession>
<keyword evidence="4" id="KW-1185">Reference proteome</keyword>
<comment type="caution">
    <text evidence="3">The sequence shown here is derived from an EMBL/GenBank/DDBJ whole genome shotgun (WGS) entry which is preliminary data.</text>
</comment>
<feature type="compositionally biased region" description="Polar residues" evidence="1">
    <location>
        <begin position="255"/>
        <end position="271"/>
    </location>
</feature>
<dbReference type="SUPFAM" id="SSF50729">
    <property type="entry name" value="PH domain-like"/>
    <property type="match status" value="1"/>
</dbReference>
<evidence type="ECO:0000256" key="1">
    <source>
        <dbReference type="SAM" id="MobiDB-lite"/>
    </source>
</evidence>
<feature type="compositionally biased region" description="Polar residues" evidence="1">
    <location>
        <begin position="228"/>
        <end position="245"/>
    </location>
</feature>
<dbReference type="STRING" id="4846.A0A367IX59"/>
<evidence type="ECO:0000259" key="2">
    <source>
        <dbReference type="PROSITE" id="PS50003"/>
    </source>
</evidence>
<sequence>MKCHQRTMSPLSFVSSSFCSISTNATLSSSMPFPIDDKPLRQYKSTNHNQIDMDDPNTYMPKANGIHVDIIFDQAICSGWLTKHKKSTFTFIRSDKKRYVVLVDRMLYSFKSETPNTYREYFEITKDTHAYLSDRISGVPYCIEILKTKMGVGNEVWFLQVQDAETMKIWLSYIKKVIAWLRADNRGHITKNDLDDVVTEEYSKFSLKKRSRTNTSNSNSSSLNETSPYKQSYTSSASLSSIDTNCSDKARPQSRIESTVSSFALSHTSSVFGLPPQPPPPTSLPPPIPFT</sequence>
<dbReference type="Proteomes" id="UP000253551">
    <property type="component" value="Unassembled WGS sequence"/>
</dbReference>
<dbReference type="Pfam" id="PF00169">
    <property type="entry name" value="PH"/>
    <property type="match status" value="1"/>
</dbReference>
<evidence type="ECO:0000313" key="4">
    <source>
        <dbReference type="Proteomes" id="UP000253551"/>
    </source>
</evidence>
<organism evidence="3 4">
    <name type="scientific">Rhizopus stolonifer</name>
    <name type="common">Rhizopus nigricans</name>
    <dbReference type="NCBI Taxonomy" id="4846"/>
    <lineage>
        <taxon>Eukaryota</taxon>
        <taxon>Fungi</taxon>
        <taxon>Fungi incertae sedis</taxon>
        <taxon>Mucoromycota</taxon>
        <taxon>Mucoromycotina</taxon>
        <taxon>Mucoromycetes</taxon>
        <taxon>Mucorales</taxon>
        <taxon>Mucorineae</taxon>
        <taxon>Rhizopodaceae</taxon>
        <taxon>Rhizopus</taxon>
    </lineage>
</organism>
<evidence type="ECO:0000313" key="3">
    <source>
        <dbReference type="EMBL" id="RCH82268.1"/>
    </source>
</evidence>
<proteinExistence type="predicted"/>
<feature type="region of interest" description="Disordered" evidence="1">
    <location>
        <begin position="208"/>
        <end position="291"/>
    </location>
</feature>
<dbReference type="InterPro" id="IPR001849">
    <property type="entry name" value="PH_domain"/>
</dbReference>
<feature type="compositionally biased region" description="Low complexity" evidence="1">
    <location>
        <begin position="213"/>
        <end position="227"/>
    </location>
</feature>
<dbReference type="PROSITE" id="PS50003">
    <property type="entry name" value="PH_DOMAIN"/>
    <property type="match status" value="1"/>
</dbReference>
<dbReference type="EMBL" id="PJQM01005168">
    <property type="protein sequence ID" value="RCH82268.1"/>
    <property type="molecule type" value="Genomic_DNA"/>
</dbReference>
<feature type="domain" description="PH" evidence="2">
    <location>
        <begin position="74"/>
        <end position="179"/>
    </location>
</feature>
<gene>
    <name evidence="3" type="ORF">CU098_005226</name>
</gene>
<dbReference type="AlphaFoldDB" id="A0A367IX59"/>
<dbReference type="SMART" id="SM00233">
    <property type="entry name" value="PH"/>
    <property type="match status" value="1"/>
</dbReference>
<protein>
    <recommendedName>
        <fullName evidence="2">PH domain-containing protein</fullName>
    </recommendedName>
</protein>
<dbReference type="InterPro" id="IPR011993">
    <property type="entry name" value="PH-like_dom_sf"/>
</dbReference>